<dbReference type="Proteomes" id="UP000515811">
    <property type="component" value="Chromosome"/>
</dbReference>
<dbReference type="InterPro" id="IPR003489">
    <property type="entry name" value="RHF/RaiA"/>
</dbReference>
<dbReference type="KEGG" id="drg:H9K76_21925"/>
<dbReference type="Gene3D" id="3.30.160.100">
    <property type="entry name" value="Ribosome hibernation promotion factor-like"/>
    <property type="match status" value="1"/>
</dbReference>
<dbReference type="SUPFAM" id="SSF69754">
    <property type="entry name" value="Ribosome binding protein Y (YfiA homologue)"/>
    <property type="match status" value="1"/>
</dbReference>
<organism evidence="2 3">
    <name type="scientific">Diaphorobacter ruginosibacter</name>
    <dbReference type="NCBI Taxonomy" id="1715720"/>
    <lineage>
        <taxon>Bacteria</taxon>
        <taxon>Pseudomonadati</taxon>
        <taxon>Pseudomonadota</taxon>
        <taxon>Betaproteobacteria</taxon>
        <taxon>Burkholderiales</taxon>
        <taxon>Comamonadaceae</taxon>
        <taxon>Diaphorobacter</taxon>
    </lineage>
</organism>
<proteinExistence type="predicted"/>
<evidence type="ECO:0000256" key="1">
    <source>
        <dbReference type="SAM" id="MobiDB-lite"/>
    </source>
</evidence>
<gene>
    <name evidence="2" type="ORF">H9K76_21925</name>
</gene>
<dbReference type="InterPro" id="IPR036567">
    <property type="entry name" value="RHF-like"/>
</dbReference>
<dbReference type="Pfam" id="PF02482">
    <property type="entry name" value="Ribosomal_S30AE"/>
    <property type="match status" value="1"/>
</dbReference>
<sequence>MQVQVHTNDKIQGGESLAQWVQQEVSSRLARFKESITRVEVFFSDSDGHAKAGGQDKRCVIEARPAGRQPVAANADAPKVAEALNAAIDKLLRGLEADQGRARDKNNRETIRDGEQP</sequence>
<evidence type="ECO:0000313" key="3">
    <source>
        <dbReference type="Proteomes" id="UP000515811"/>
    </source>
</evidence>
<dbReference type="EMBL" id="CP060714">
    <property type="protein sequence ID" value="QNN57102.1"/>
    <property type="molecule type" value="Genomic_DNA"/>
</dbReference>
<feature type="region of interest" description="Disordered" evidence="1">
    <location>
        <begin position="95"/>
        <end position="117"/>
    </location>
</feature>
<dbReference type="AlphaFoldDB" id="A0A7G9RNC7"/>
<accession>A0A7G9RNC7</accession>
<evidence type="ECO:0000313" key="2">
    <source>
        <dbReference type="EMBL" id="QNN57102.1"/>
    </source>
</evidence>
<dbReference type="RefSeq" id="WP_187597367.1">
    <property type="nucleotide sequence ID" value="NZ_CP060714.1"/>
</dbReference>
<keyword evidence="3" id="KW-1185">Reference proteome</keyword>
<reference evidence="2 3" key="1">
    <citation type="submission" date="2020-08" db="EMBL/GenBank/DDBJ databases">
        <title>Genome sequence of Diaphorobacter ruginosibacter DSM 27467T.</title>
        <authorList>
            <person name="Hyun D.-W."/>
            <person name="Bae J.-W."/>
        </authorList>
    </citation>
    <scope>NUCLEOTIDE SEQUENCE [LARGE SCALE GENOMIC DNA]</scope>
    <source>
        <strain evidence="2 3">DSM 27467</strain>
    </source>
</reference>
<name>A0A7G9RNC7_9BURK</name>
<protein>
    <submittedName>
        <fullName evidence="2">HPF/RaiA family ribosome-associated protein</fullName>
    </submittedName>
</protein>